<evidence type="ECO:0000256" key="6">
    <source>
        <dbReference type="ARBA" id="ARBA00023242"/>
    </source>
</evidence>
<evidence type="ECO:0000256" key="7">
    <source>
        <dbReference type="SAM" id="MobiDB-lite"/>
    </source>
</evidence>
<sequence length="673" mass="74793">MRKRACDSCHRRKSWTQICLPVSDDMLICFHSFKIQCDGAVPQCNWCKHHGMACTFNRATKVKKRVATARAGSEKDLVERLNRIEQALEAARRNQGAQDAGDEGRDPSMSPSSSSAPMSTVGPDPPAADGTPEASQVRAYDSSIRASGATVGKMHFAGYYMGDISSYNGIPFFSADGQDWIRSRTGEDASINTLFALGPLWQTQHPVPILLGFPQTNTGGELPNRVTVEEYLALFRASHFGLSFPLIDHALFMETIELAYSSTDGSPSLEVVTAKACVFSFFAVVSLFQDEWKSVPEIDGEACAGAAQSLLAMILQDTNITALETVFMLSLYHLFCGHLQQGAMFHSATCRVLFMLGGHLEPGTSRTPHQSPKAGDDHAWRVRNQLRRLFWLSYKLDKEISLRTGQPPSIDDEHCDLTLPQMDWWTRASDDTGGSPSFLDEATITSTLQPDSLQLTIIKSKISRMLYSVAALKKSDAEMLRDIRELDDELEGWRMSVPQSYRPTLTFPRGTMTIRKGRLGMEEIILHFEYHYLMAMIHRASGRCRCWASGEGGGLEGVSSSLALSVQASRSTLYFLRAAIHGVEQVAFWMVVFYPMSAILTIFCNLLLDPLNAKAEEDMELLQSVPKLIEGMRNRRLTAYEVAHVKMIDEFVLELTRLGTSAIAKAKREQLAN</sequence>
<evidence type="ECO:0000313" key="10">
    <source>
        <dbReference type="EMBL" id="KAK1853593.1"/>
    </source>
</evidence>
<feature type="transmembrane region" description="Helical" evidence="8">
    <location>
        <begin position="586"/>
        <end position="608"/>
    </location>
</feature>
<evidence type="ECO:0000256" key="4">
    <source>
        <dbReference type="ARBA" id="ARBA00023125"/>
    </source>
</evidence>
<evidence type="ECO:0000256" key="1">
    <source>
        <dbReference type="ARBA" id="ARBA00004123"/>
    </source>
</evidence>
<feature type="domain" description="Xylanolytic transcriptional activator regulatory" evidence="9">
    <location>
        <begin position="342"/>
        <end position="426"/>
    </location>
</feature>
<keyword evidence="5" id="KW-0804">Transcription</keyword>
<dbReference type="PANTHER" id="PTHR46910">
    <property type="entry name" value="TRANSCRIPTION FACTOR PDR1"/>
    <property type="match status" value="1"/>
</dbReference>
<reference evidence="10" key="1">
    <citation type="submission" date="2023-01" db="EMBL/GenBank/DDBJ databases">
        <title>Colletotrichum chrysophilum M932 genome sequence.</title>
        <authorList>
            <person name="Baroncelli R."/>
        </authorList>
    </citation>
    <scope>NUCLEOTIDE SEQUENCE</scope>
    <source>
        <strain evidence="10">M932</strain>
    </source>
</reference>
<keyword evidence="8" id="KW-0472">Membrane</keyword>
<dbReference type="Pfam" id="PF04082">
    <property type="entry name" value="Fungal_trans"/>
    <property type="match status" value="1"/>
</dbReference>
<keyword evidence="6" id="KW-0539">Nucleus</keyword>
<evidence type="ECO:0000256" key="2">
    <source>
        <dbReference type="ARBA" id="ARBA00022723"/>
    </source>
</evidence>
<comment type="subcellular location">
    <subcellularLocation>
        <location evidence="1">Nucleus</location>
    </subcellularLocation>
</comment>
<dbReference type="GO" id="GO:0000981">
    <property type="term" value="F:DNA-binding transcription factor activity, RNA polymerase II-specific"/>
    <property type="evidence" value="ECO:0007669"/>
    <property type="project" value="InterPro"/>
</dbReference>
<dbReference type="GO" id="GO:0005634">
    <property type="term" value="C:nucleus"/>
    <property type="evidence" value="ECO:0007669"/>
    <property type="project" value="UniProtKB-SubCell"/>
</dbReference>
<evidence type="ECO:0000313" key="11">
    <source>
        <dbReference type="Proteomes" id="UP001243330"/>
    </source>
</evidence>
<dbReference type="GO" id="GO:0008270">
    <property type="term" value="F:zinc ion binding"/>
    <property type="evidence" value="ECO:0007669"/>
    <property type="project" value="InterPro"/>
</dbReference>
<evidence type="ECO:0000259" key="9">
    <source>
        <dbReference type="SMART" id="SM00906"/>
    </source>
</evidence>
<feature type="compositionally biased region" description="Low complexity" evidence="7">
    <location>
        <begin position="107"/>
        <end position="119"/>
    </location>
</feature>
<feature type="region of interest" description="Disordered" evidence="7">
    <location>
        <begin position="91"/>
        <end position="139"/>
    </location>
</feature>
<evidence type="ECO:0000256" key="5">
    <source>
        <dbReference type="ARBA" id="ARBA00023163"/>
    </source>
</evidence>
<keyword evidence="3" id="KW-0805">Transcription regulation</keyword>
<dbReference type="InterPro" id="IPR001138">
    <property type="entry name" value="Zn2Cys6_DnaBD"/>
</dbReference>
<keyword evidence="2" id="KW-0479">Metal-binding</keyword>
<dbReference type="GO" id="GO:0006351">
    <property type="term" value="P:DNA-templated transcription"/>
    <property type="evidence" value="ECO:0007669"/>
    <property type="project" value="InterPro"/>
</dbReference>
<name>A0AAD9EMC3_9PEZI</name>
<dbReference type="GO" id="GO:0003677">
    <property type="term" value="F:DNA binding"/>
    <property type="evidence" value="ECO:0007669"/>
    <property type="project" value="UniProtKB-KW"/>
</dbReference>
<evidence type="ECO:0000256" key="3">
    <source>
        <dbReference type="ARBA" id="ARBA00023015"/>
    </source>
</evidence>
<keyword evidence="11" id="KW-1185">Reference proteome</keyword>
<dbReference type="EMBL" id="JAQOWY010000052">
    <property type="protein sequence ID" value="KAK1853593.1"/>
    <property type="molecule type" value="Genomic_DNA"/>
</dbReference>
<comment type="caution">
    <text evidence="10">The sequence shown here is derived from an EMBL/GenBank/DDBJ whole genome shotgun (WGS) entry which is preliminary data.</text>
</comment>
<dbReference type="PANTHER" id="PTHR46910:SF37">
    <property type="entry name" value="ZN(II)2CYS6 TRANSCRIPTION FACTOR (EUROFUNG)"/>
    <property type="match status" value="1"/>
</dbReference>
<evidence type="ECO:0000256" key="8">
    <source>
        <dbReference type="SAM" id="Phobius"/>
    </source>
</evidence>
<protein>
    <submittedName>
        <fullName evidence="10">C6 transcription factor</fullName>
    </submittedName>
</protein>
<keyword evidence="8" id="KW-0812">Transmembrane</keyword>
<dbReference type="Gene3D" id="4.10.240.10">
    <property type="entry name" value="Zn(2)-C6 fungal-type DNA-binding domain"/>
    <property type="match status" value="1"/>
</dbReference>
<dbReference type="InterPro" id="IPR050987">
    <property type="entry name" value="AtrR-like"/>
</dbReference>
<keyword evidence="4" id="KW-0238">DNA-binding</keyword>
<dbReference type="InterPro" id="IPR036864">
    <property type="entry name" value="Zn2-C6_fun-type_DNA-bd_sf"/>
</dbReference>
<dbReference type="Proteomes" id="UP001243330">
    <property type="component" value="Unassembled WGS sequence"/>
</dbReference>
<proteinExistence type="predicted"/>
<dbReference type="InterPro" id="IPR007219">
    <property type="entry name" value="XnlR_reg_dom"/>
</dbReference>
<dbReference type="SMART" id="SM00906">
    <property type="entry name" value="Fungal_trans"/>
    <property type="match status" value="1"/>
</dbReference>
<dbReference type="CDD" id="cd12148">
    <property type="entry name" value="fungal_TF_MHR"/>
    <property type="match status" value="1"/>
</dbReference>
<accession>A0AAD9EMC3</accession>
<organism evidence="10 11">
    <name type="scientific">Colletotrichum chrysophilum</name>
    <dbReference type="NCBI Taxonomy" id="1836956"/>
    <lineage>
        <taxon>Eukaryota</taxon>
        <taxon>Fungi</taxon>
        <taxon>Dikarya</taxon>
        <taxon>Ascomycota</taxon>
        <taxon>Pezizomycotina</taxon>
        <taxon>Sordariomycetes</taxon>
        <taxon>Hypocreomycetidae</taxon>
        <taxon>Glomerellales</taxon>
        <taxon>Glomerellaceae</taxon>
        <taxon>Colletotrichum</taxon>
        <taxon>Colletotrichum gloeosporioides species complex</taxon>
    </lineage>
</organism>
<keyword evidence="8" id="KW-1133">Transmembrane helix</keyword>
<dbReference type="AlphaFoldDB" id="A0AAD9EMC3"/>
<gene>
    <name evidence="10" type="ORF">CCHR01_03802</name>
</gene>
<dbReference type="CDD" id="cd00067">
    <property type="entry name" value="GAL4"/>
    <property type="match status" value="1"/>
</dbReference>